<comment type="caution">
    <text evidence="2">The sequence shown here is derived from an EMBL/GenBank/DDBJ whole genome shotgun (WGS) entry which is preliminary data.</text>
</comment>
<dbReference type="PANTHER" id="PTHR36503">
    <property type="entry name" value="BLR2520 PROTEIN"/>
    <property type="match status" value="1"/>
</dbReference>
<dbReference type="Proteomes" id="UP000323258">
    <property type="component" value="Unassembled WGS sequence"/>
</dbReference>
<feature type="domain" description="VOC" evidence="1">
    <location>
        <begin position="4"/>
        <end position="128"/>
    </location>
</feature>
<dbReference type="Pfam" id="PF00903">
    <property type="entry name" value="Glyoxalase"/>
    <property type="match status" value="1"/>
</dbReference>
<evidence type="ECO:0000313" key="3">
    <source>
        <dbReference type="Proteomes" id="UP000323258"/>
    </source>
</evidence>
<dbReference type="SUPFAM" id="SSF54593">
    <property type="entry name" value="Glyoxalase/Bleomycin resistance protein/Dihydroxybiphenyl dioxygenase"/>
    <property type="match status" value="1"/>
</dbReference>
<dbReference type="InterPro" id="IPR029068">
    <property type="entry name" value="Glyas_Bleomycin-R_OHBP_Dase"/>
</dbReference>
<dbReference type="EMBL" id="VSZS01000065">
    <property type="protein sequence ID" value="TYR31144.1"/>
    <property type="molecule type" value="Genomic_DNA"/>
</dbReference>
<dbReference type="CDD" id="cd07251">
    <property type="entry name" value="VOC_like"/>
    <property type="match status" value="1"/>
</dbReference>
<dbReference type="Gene3D" id="3.10.180.10">
    <property type="entry name" value="2,3-Dihydroxybiphenyl 1,2-Dioxygenase, domain 1"/>
    <property type="match status" value="1"/>
</dbReference>
<organism evidence="2 3">
    <name type="scientific">Neoaquamicrobium microcysteis</name>
    <dbReference type="NCBI Taxonomy" id="2682781"/>
    <lineage>
        <taxon>Bacteria</taxon>
        <taxon>Pseudomonadati</taxon>
        <taxon>Pseudomonadota</taxon>
        <taxon>Alphaproteobacteria</taxon>
        <taxon>Hyphomicrobiales</taxon>
        <taxon>Phyllobacteriaceae</taxon>
        <taxon>Neoaquamicrobium</taxon>
    </lineage>
</organism>
<accession>A0A5D4GSP7</accession>
<dbReference type="InterPro" id="IPR004360">
    <property type="entry name" value="Glyas_Fos-R_dOase_dom"/>
</dbReference>
<dbReference type="RefSeq" id="WP_148915944.1">
    <property type="nucleotide sequence ID" value="NZ_VSZS01000065.1"/>
</dbReference>
<dbReference type="OrthoDB" id="9798430at2"/>
<evidence type="ECO:0000313" key="2">
    <source>
        <dbReference type="EMBL" id="TYR31144.1"/>
    </source>
</evidence>
<dbReference type="AlphaFoldDB" id="A0A5D4GSP7"/>
<reference evidence="2 3" key="2">
    <citation type="submission" date="2019-09" db="EMBL/GenBank/DDBJ databases">
        <title>Mesorhizobium sp. MaA-C15 isolated from Microcystis aeruginosa.</title>
        <authorList>
            <person name="Jeong S.E."/>
            <person name="Jin H.M."/>
            <person name="Jeon C.O."/>
        </authorList>
    </citation>
    <scope>NUCLEOTIDE SEQUENCE [LARGE SCALE GENOMIC DNA]</scope>
    <source>
        <strain evidence="2 3">MaA-C15</strain>
    </source>
</reference>
<dbReference type="PROSITE" id="PS51819">
    <property type="entry name" value="VOC"/>
    <property type="match status" value="1"/>
</dbReference>
<reference evidence="2 3" key="1">
    <citation type="submission" date="2019-08" db="EMBL/GenBank/DDBJ databases">
        <authorList>
            <person name="Seo Y.L."/>
        </authorList>
    </citation>
    <scope>NUCLEOTIDE SEQUENCE [LARGE SCALE GENOMIC DNA]</scope>
    <source>
        <strain evidence="2 3">MaA-C15</strain>
    </source>
</reference>
<keyword evidence="3" id="KW-1185">Reference proteome</keyword>
<name>A0A5D4GSP7_9HYPH</name>
<proteinExistence type="predicted"/>
<evidence type="ECO:0000259" key="1">
    <source>
        <dbReference type="PROSITE" id="PS51819"/>
    </source>
</evidence>
<dbReference type="InterPro" id="IPR037523">
    <property type="entry name" value="VOC_core"/>
</dbReference>
<gene>
    <name evidence="2" type="ORF">FY036_15565</name>
</gene>
<sequence length="143" mass="15700">MEPRISIVTLAVENLDRATAFYEALGLQRHRKFTDGVAFFQMGGLILALWPREELAKDAGFDPGLLERSFSGIALAYNTRSPDEVAEIIQSAAEAGGLVLKPAQQAFWGGIQGYFADTEGNLWEVAWNPDFPIDAEGRISLPE</sequence>
<protein>
    <submittedName>
        <fullName evidence="2">VOC family protein</fullName>
    </submittedName>
</protein>
<dbReference type="PANTHER" id="PTHR36503:SF1">
    <property type="entry name" value="BLR2520 PROTEIN"/>
    <property type="match status" value="1"/>
</dbReference>